<keyword evidence="3 4" id="KW-0408">Iron</keyword>
<dbReference type="RefSeq" id="WP_150076006.1">
    <property type="nucleotide sequence ID" value="NZ_VWOX01000004.1"/>
</dbReference>
<feature type="domain" description="Cytochrome c" evidence="5">
    <location>
        <begin position="269"/>
        <end position="399"/>
    </location>
</feature>
<proteinExistence type="predicted"/>
<protein>
    <submittedName>
        <fullName evidence="6">Cytochrome c</fullName>
    </submittedName>
</protein>
<dbReference type="SUPFAM" id="SSF46626">
    <property type="entry name" value="Cytochrome c"/>
    <property type="match status" value="2"/>
</dbReference>
<dbReference type="InterPro" id="IPR036909">
    <property type="entry name" value="Cyt_c-like_dom_sf"/>
</dbReference>
<dbReference type="Pfam" id="PF00034">
    <property type="entry name" value="Cytochrom_C"/>
    <property type="match status" value="1"/>
</dbReference>
<organism evidence="6 7">
    <name type="scientific">Roseiconus nitratireducens</name>
    <dbReference type="NCBI Taxonomy" id="2605748"/>
    <lineage>
        <taxon>Bacteria</taxon>
        <taxon>Pseudomonadati</taxon>
        <taxon>Planctomycetota</taxon>
        <taxon>Planctomycetia</taxon>
        <taxon>Pirellulales</taxon>
        <taxon>Pirellulaceae</taxon>
        <taxon>Roseiconus</taxon>
    </lineage>
</organism>
<dbReference type="PROSITE" id="PS51257">
    <property type="entry name" value="PROKAR_LIPOPROTEIN"/>
    <property type="match status" value="1"/>
</dbReference>
<evidence type="ECO:0000259" key="5">
    <source>
        <dbReference type="PROSITE" id="PS51007"/>
    </source>
</evidence>
<dbReference type="Proteomes" id="UP000324479">
    <property type="component" value="Unassembled WGS sequence"/>
</dbReference>
<dbReference type="GO" id="GO:0046872">
    <property type="term" value="F:metal ion binding"/>
    <property type="evidence" value="ECO:0007669"/>
    <property type="project" value="UniProtKB-KW"/>
</dbReference>
<gene>
    <name evidence="6" type="ORF">FYK55_08635</name>
</gene>
<dbReference type="PROSITE" id="PS51007">
    <property type="entry name" value="CYTC"/>
    <property type="match status" value="2"/>
</dbReference>
<evidence type="ECO:0000256" key="2">
    <source>
        <dbReference type="ARBA" id="ARBA00022723"/>
    </source>
</evidence>
<keyword evidence="1 4" id="KW-0349">Heme</keyword>
<dbReference type="Gene3D" id="1.10.760.10">
    <property type="entry name" value="Cytochrome c-like domain"/>
    <property type="match status" value="2"/>
</dbReference>
<accession>A0A5M6DA20</accession>
<name>A0A5M6DA20_9BACT</name>
<evidence type="ECO:0000313" key="6">
    <source>
        <dbReference type="EMBL" id="KAA5544397.1"/>
    </source>
</evidence>
<evidence type="ECO:0000256" key="3">
    <source>
        <dbReference type="ARBA" id="ARBA00023004"/>
    </source>
</evidence>
<evidence type="ECO:0000313" key="7">
    <source>
        <dbReference type="Proteomes" id="UP000324479"/>
    </source>
</evidence>
<dbReference type="EMBL" id="VWOX01000004">
    <property type="protein sequence ID" value="KAA5544397.1"/>
    <property type="molecule type" value="Genomic_DNA"/>
</dbReference>
<feature type="domain" description="Cytochrome c" evidence="5">
    <location>
        <begin position="85"/>
        <end position="190"/>
    </location>
</feature>
<keyword evidence="2 4" id="KW-0479">Metal-binding</keyword>
<evidence type="ECO:0000256" key="4">
    <source>
        <dbReference type="PROSITE-ProRule" id="PRU00433"/>
    </source>
</evidence>
<dbReference type="Pfam" id="PF13442">
    <property type="entry name" value="Cytochrome_CBB3"/>
    <property type="match status" value="1"/>
</dbReference>
<keyword evidence="7" id="KW-1185">Reference proteome</keyword>
<evidence type="ECO:0000256" key="1">
    <source>
        <dbReference type="ARBA" id="ARBA00022617"/>
    </source>
</evidence>
<dbReference type="GO" id="GO:0020037">
    <property type="term" value="F:heme binding"/>
    <property type="evidence" value="ECO:0007669"/>
    <property type="project" value="InterPro"/>
</dbReference>
<dbReference type="InterPro" id="IPR009056">
    <property type="entry name" value="Cyt_c-like_dom"/>
</dbReference>
<comment type="caution">
    <text evidence="6">The sequence shown here is derived from an EMBL/GenBank/DDBJ whole genome shotgun (WGS) entry which is preliminary data.</text>
</comment>
<dbReference type="GO" id="GO:0009055">
    <property type="term" value="F:electron transfer activity"/>
    <property type="evidence" value="ECO:0007669"/>
    <property type="project" value="InterPro"/>
</dbReference>
<reference evidence="6 7" key="1">
    <citation type="submission" date="2019-08" db="EMBL/GenBank/DDBJ databases">
        <authorList>
            <person name="Dhanesh K."/>
            <person name="Kumar G."/>
            <person name="Sasikala C."/>
            <person name="Venkata Ramana C."/>
        </authorList>
    </citation>
    <scope>NUCLEOTIDE SEQUENCE [LARGE SCALE GENOMIC DNA]</scope>
    <source>
        <strain evidence="6 7">JC645</strain>
    </source>
</reference>
<dbReference type="AlphaFoldDB" id="A0A5M6DA20"/>
<sequence length="402" mass="43539">MRIVVPVGLAIGCLWVAGCDAPVDHFPPNRVHALVVSASRQVDAELAAEDSLSVIDAWFGTPEQPRWPKDLLRGDAAQHLVDPDRLVRAAGRVYSDQENHHFGLYNEHCVTCHGVAGGGNGPASLLQNPYPRDFRAGVFKWKSTARSSKPTREDLLRILQHGAPGTAMPSFQTVAGEDLEALIDYVIFLSVRGEVERRLVDIAVDELGYEERRPDADASLLGVVSEAPQAADTDAADLAVAELNEVAGSWAEAPEEVVPVPDETPFDAASIERGRELFHGPIANCVGCHGPDGDGQAATLDYDDWTKEYTTRLAITPDDDDAVRPYRQAGALRPRQIHPRRLTSGVFRGGGDSQTLYRRLLVGIAGTPMPGVIVAQEPSATGLTAEQIWDLVHYIVSLSEQP</sequence>